<dbReference type="AlphaFoldDB" id="A0A0H2XHL0"/>
<sequence>MIHFNMNSTKVFLYNSHYWGQSKIKIDNFFNKIDTLILKQGKKIELLKQRKQGLLQKMFV</sequence>
<organism evidence="1 2">
    <name type="scientific">Staphylococcus aureus (strain USA300)</name>
    <dbReference type="NCBI Taxonomy" id="367830"/>
    <lineage>
        <taxon>Bacteria</taxon>
        <taxon>Bacillati</taxon>
        <taxon>Bacillota</taxon>
        <taxon>Bacilli</taxon>
        <taxon>Bacillales</taxon>
        <taxon>Staphylococcaceae</taxon>
        <taxon>Staphylococcus</taxon>
    </lineage>
</organism>
<dbReference type="HOGENOM" id="CLU_2939494_0_0_9"/>
<proteinExistence type="predicted"/>
<dbReference type="Proteomes" id="UP000001939">
    <property type="component" value="Chromosome"/>
</dbReference>
<protein>
    <recommendedName>
        <fullName evidence="3">Restriction endonuclease subunit S</fullName>
    </recommendedName>
</protein>
<dbReference type="SUPFAM" id="SSF116734">
    <property type="entry name" value="DNA methylase specificity domain"/>
    <property type="match status" value="1"/>
</dbReference>
<evidence type="ECO:0008006" key="3">
    <source>
        <dbReference type="Google" id="ProtNLM"/>
    </source>
</evidence>
<evidence type="ECO:0000313" key="1">
    <source>
        <dbReference type="EMBL" id="ABD22169.1"/>
    </source>
</evidence>
<gene>
    <name evidence="1" type="ordered locus">SAUSA300_0052</name>
</gene>
<reference evidence="1 2" key="1">
    <citation type="journal article" date="2006" name="Lancet">
        <title>Complete genome sequence of USA300, an epidemic clone of community-acquired meticillin-resistant Staphylococcus aureus.</title>
        <authorList>
            <person name="Diep B.A."/>
            <person name="Gill S.R."/>
            <person name="Chang R.F."/>
            <person name="Phan T.H."/>
            <person name="Chen J.H."/>
            <person name="Davidson M.G."/>
            <person name="Lin F."/>
            <person name="Lin J."/>
            <person name="Carleton H.A."/>
            <person name="Mongodin E.F."/>
            <person name="Sensabaugh G.F."/>
            <person name="Perdreau-Remington F."/>
        </authorList>
    </citation>
    <scope>NUCLEOTIDE SEQUENCE [LARGE SCALE GENOMIC DNA]</scope>
    <source>
        <strain evidence="2">USA300</strain>
    </source>
</reference>
<dbReference type="KEGG" id="saa:SAUSA300_0052"/>
<dbReference type="Gene3D" id="1.10.287.1120">
    <property type="entry name" value="Bipartite methylase S protein"/>
    <property type="match status" value="1"/>
</dbReference>
<name>A0A0H2XHL0_STAA3</name>
<accession>A0A0H2XHL0</accession>
<dbReference type="EMBL" id="CP000255">
    <property type="protein sequence ID" value="ABD22169.1"/>
    <property type="molecule type" value="Genomic_DNA"/>
</dbReference>
<evidence type="ECO:0000313" key="2">
    <source>
        <dbReference type="Proteomes" id="UP000001939"/>
    </source>
</evidence>